<feature type="compositionally biased region" description="Low complexity" evidence="1">
    <location>
        <begin position="49"/>
        <end position="66"/>
    </location>
</feature>
<evidence type="ECO:0000313" key="3">
    <source>
        <dbReference type="Proteomes" id="UP000521943"/>
    </source>
</evidence>
<feature type="region of interest" description="Disordered" evidence="1">
    <location>
        <begin position="49"/>
        <end position="82"/>
    </location>
</feature>
<name>A0A8H6I0J8_9AGAR</name>
<dbReference type="AlphaFoldDB" id="A0A8H6I0J8"/>
<keyword evidence="3" id="KW-1185">Reference proteome</keyword>
<dbReference type="EMBL" id="JACGCI010000026">
    <property type="protein sequence ID" value="KAF6756505.1"/>
    <property type="molecule type" value="Genomic_DNA"/>
</dbReference>
<sequence>MPAYFDGMGYDERALDDRVKKAGSFLIHDQRVLSPFISPCSGGCGGTVSVSSLESTPPASPSQSSPPLSPSPQTPSRSMELGRVGDRICTCNRSGRLDPKTLETEERRILDTVWSYGIARRTLMNDPTTHSKTNFRQAQECVRGILRDCPTWDPPARVAADHALTLLLAIGAMP</sequence>
<evidence type="ECO:0000313" key="2">
    <source>
        <dbReference type="EMBL" id="KAF6756505.1"/>
    </source>
</evidence>
<evidence type="ECO:0000256" key="1">
    <source>
        <dbReference type="SAM" id="MobiDB-lite"/>
    </source>
</evidence>
<organism evidence="2 3">
    <name type="scientific">Ephemerocybe angulata</name>
    <dbReference type="NCBI Taxonomy" id="980116"/>
    <lineage>
        <taxon>Eukaryota</taxon>
        <taxon>Fungi</taxon>
        <taxon>Dikarya</taxon>
        <taxon>Basidiomycota</taxon>
        <taxon>Agaricomycotina</taxon>
        <taxon>Agaricomycetes</taxon>
        <taxon>Agaricomycetidae</taxon>
        <taxon>Agaricales</taxon>
        <taxon>Agaricineae</taxon>
        <taxon>Psathyrellaceae</taxon>
        <taxon>Ephemerocybe</taxon>
    </lineage>
</organism>
<accession>A0A8H6I0J8</accession>
<protein>
    <submittedName>
        <fullName evidence="2">Uncharacterized protein</fullName>
    </submittedName>
</protein>
<gene>
    <name evidence="2" type="ORF">DFP72DRAFT_846800</name>
</gene>
<reference evidence="2 3" key="1">
    <citation type="submission" date="2020-07" db="EMBL/GenBank/DDBJ databases">
        <title>Comparative genomics of pyrophilous fungi reveals a link between fire events and developmental genes.</title>
        <authorList>
            <consortium name="DOE Joint Genome Institute"/>
            <person name="Steindorff A.S."/>
            <person name="Carver A."/>
            <person name="Calhoun S."/>
            <person name="Stillman K."/>
            <person name="Liu H."/>
            <person name="Lipzen A."/>
            <person name="Pangilinan J."/>
            <person name="Labutti K."/>
            <person name="Bruns T.D."/>
            <person name="Grigoriev I.V."/>
        </authorList>
    </citation>
    <scope>NUCLEOTIDE SEQUENCE [LARGE SCALE GENOMIC DNA]</scope>
    <source>
        <strain evidence="2 3">CBS 144469</strain>
    </source>
</reference>
<dbReference type="Proteomes" id="UP000521943">
    <property type="component" value="Unassembled WGS sequence"/>
</dbReference>
<comment type="caution">
    <text evidence="2">The sequence shown here is derived from an EMBL/GenBank/DDBJ whole genome shotgun (WGS) entry which is preliminary data.</text>
</comment>
<proteinExistence type="predicted"/>